<evidence type="ECO:0000256" key="2">
    <source>
        <dbReference type="ARBA" id="ARBA00022643"/>
    </source>
</evidence>
<dbReference type="OrthoDB" id="9805013at2"/>
<proteinExistence type="inferred from homology"/>
<comment type="function">
    <text evidence="6">Quinone reductase that provides resistance to thiol-specific stress caused by electrophilic quinones.</text>
</comment>
<feature type="domain" description="Flavodoxin-like fold" evidence="7">
    <location>
        <begin position="3"/>
        <end position="201"/>
    </location>
</feature>
<comment type="subunit">
    <text evidence="6">Homodimer.</text>
</comment>
<dbReference type="Proteomes" id="UP000294614">
    <property type="component" value="Unassembled WGS sequence"/>
</dbReference>
<dbReference type="HAMAP" id="MF_01216">
    <property type="entry name" value="Azoreductase_type1"/>
    <property type="match status" value="1"/>
</dbReference>
<organism evidence="8 9">
    <name type="scientific">Seleniivibrio woodruffii</name>
    <dbReference type="NCBI Taxonomy" id="1078050"/>
    <lineage>
        <taxon>Bacteria</taxon>
        <taxon>Pseudomonadati</taxon>
        <taxon>Deferribacterota</taxon>
        <taxon>Deferribacteres</taxon>
        <taxon>Deferribacterales</taxon>
        <taxon>Geovibrionaceae</taxon>
        <taxon>Seleniivibrio</taxon>
    </lineage>
</organism>
<comment type="caution">
    <text evidence="8">The sequence shown here is derived from an EMBL/GenBank/DDBJ whole genome shotgun (WGS) entry which is preliminary data.</text>
</comment>
<reference evidence="8 9" key="1">
    <citation type="submission" date="2019-03" db="EMBL/GenBank/DDBJ databases">
        <title>Genomic Encyclopedia of Type Strains, Phase IV (KMG-IV): sequencing the most valuable type-strain genomes for metagenomic binning, comparative biology and taxonomic classification.</title>
        <authorList>
            <person name="Goeker M."/>
        </authorList>
    </citation>
    <scope>NUCLEOTIDE SEQUENCE [LARGE SCALE GENOMIC DNA]</scope>
    <source>
        <strain evidence="8 9">DSM 24984</strain>
    </source>
</reference>
<keyword evidence="1 6" id="KW-0285">Flavoprotein</keyword>
<name>A0A4V2PRD6_9BACT</name>
<dbReference type="EMBL" id="SMGG01000007">
    <property type="protein sequence ID" value="TCK58471.1"/>
    <property type="molecule type" value="Genomic_DNA"/>
</dbReference>
<keyword evidence="3 6" id="KW-0560">Oxidoreductase</keyword>
<dbReference type="InterPro" id="IPR003680">
    <property type="entry name" value="Flavodoxin_fold"/>
</dbReference>
<feature type="binding site" evidence="6">
    <location>
        <begin position="148"/>
        <end position="151"/>
    </location>
    <ligand>
        <name>FMN</name>
        <dbReference type="ChEBI" id="CHEBI:58210"/>
    </ligand>
</feature>
<sequence length="210" mass="23923">MARLLYITCNLKSKEQSRSLSVGERFRKLYVENNPNDIIETIDVYDEHIQRYDKDVLGAMYKLKNGMSVDDLTDIERTKMINIWASAENFASADKYVFVTPMWNLSFPAEMKIYLDTICVVGKTFAYTKEGAVGLLKGKGKKCLSIHSSGGFHYGKEEDHSVPYLYSLMQFMGVEDFEALILEGVDAQSDKLEELKNKALDRAEVLAKLF</sequence>
<keyword evidence="9" id="KW-1185">Reference proteome</keyword>
<evidence type="ECO:0000313" key="8">
    <source>
        <dbReference type="EMBL" id="TCK58471.1"/>
    </source>
</evidence>
<dbReference type="GO" id="GO:0016652">
    <property type="term" value="F:oxidoreductase activity, acting on NAD(P)H as acceptor"/>
    <property type="evidence" value="ECO:0007669"/>
    <property type="project" value="UniProtKB-UniRule"/>
</dbReference>
<dbReference type="GO" id="GO:0010181">
    <property type="term" value="F:FMN binding"/>
    <property type="evidence" value="ECO:0007669"/>
    <property type="project" value="UniProtKB-UniRule"/>
</dbReference>
<comment type="function">
    <text evidence="6">Also exhibits azoreductase activity. Catalyzes the reductive cleavage of the azo bond in aromatic azo compounds to the corresponding amines.</text>
</comment>
<keyword evidence="2 6" id="KW-0288">FMN</keyword>
<dbReference type="EC" id="1.7.1.17" evidence="6"/>
<feature type="binding site" evidence="6">
    <location>
        <begin position="102"/>
        <end position="105"/>
    </location>
    <ligand>
        <name>FMN</name>
        <dbReference type="ChEBI" id="CHEBI:58210"/>
    </ligand>
</feature>
<evidence type="ECO:0000256" key="3">
    <source>
        <dbReference type="ARBA" id="ARBA00023002"/>
    </source>
</evidence>
<gene>
    <name evidence="6" type="primary">azoR</name>
    <name evidence="8" type="ORF">C8D98_2674</name>
</gene>
<dbReference type="InterPro" id="IPR050104">
    <property type="entry name" value="FMN-dep_NADH:Q_OxRdtase_AzoR1"/>
</dbReference>
<evidence type="ECO:0000256" key="4">
    <source>
        <dbReference type="ARBA" id="ARBA00023027"/>
    </source>
</evidence>
<comment type="catalytic activity">
    <reaction evidence="5">
        <text>N,N-dimethyl-1,4-phenylenediamine + anthranilate + 2 NAD(+) = 2-(4-dimethylaminophenyl)diazenylbenzoate + 2 NADH + 2 H(+)</text>
        <dbReference type="Rhea" id="RHEA:55872"/>
        <dbReference type="ChEBI" id="CHEBI:15378"/>
        <dbReference type="ChEBI" id="CHEBI:15783"/>
        <dbReference type="ChEBI" id="CHEBI:16567"/>
        <dbReference type="ChEBI" id="CHEBI:57540"/>
        <dbReference type="ChEBI" id="CHEBI:57945"/>
        <dbReference type="ChEBI" id="CHEBI:71579"/>
        <dbReference type="EC" id="1.7.1.17"/>
    </reaction>
    <physiologicalReaction direction="right-to-left" evidence="5">
        <dbReference type="Rhea" id="RHEA:55874"/>
    </physiologicalReaction>
</comment>
<dbReference type="GO" id="GO:0016655">
    <property type="term" value="F:oxidoreductase activity, acting on NAD(P)H, quinone or similar compound as acceptor"/>
    <property type="evidence" value="ECO:0007669"/>
    <property type="project" value="InterPro"/>
</dbReference>
<evidence type="ECO:0000313" key="9">
    <source>
        <dbReference type="Proteomes" id="UP000294614"/>
    </source>
</evidence>
<comment type="similarity">
    <text evidence="6">Belongs to the azoreductase type 1 family.</text>
</comment>
<dbReference type="InterPro" id="IPR029039">
    <property type="entry name" value="Flavoprotein-like_sf"/>
</dbReference>
<evidence type="ECO:0000256" key="6">
    <source>
        <dbReference type="HAMAP-Rule" id="MF_01216"/>
    </source>
</evidence>
<dbReference type="AlphaFoldDB" id="A0A4V2PRD6"/>
<evidence type="ECO:0000259" key="7">
    <source>
        <dbReference type="Pfam" id="PF02525"/>
    </source>
</evidence>
<dbReference type="Gene3D" id="3.40.50.360">
    <property type="match status" value="1"/>
</dbReference>
<protein>
    <recommendedName>
        <fullName evidence="6">FMN dependent NADH:quinone oxidoreductase</fullName>
        <ecNumber evidence="6">1.6.5.-</ecNumber>
    </recommendedName>
    <alternativeName>
        <fullName evidence="6">Azo-dye reductase</fullName>
    </alternativeName>
    <alternativeName>
        <fullName evidence="6">FMN-dependent NADH-azo compound oxidoreductase</fullName>
    </alternativeName>
    <alternativeName>
        <fullName evidence="6">FMN-dependent NADH-azoreductase</fullName>
        <ecNumber evidence="6">1.7.1.17</ecNumber>
    </alternativeName>
</protein>
<evidence type="ECO:0000256" key="5">
    <source>
        <dbReference type="ARBA" id="ARBA00048542"/>
    </source>
</evidence>
<dbReference type="Pfam" id="PF02525">
    <property type="entry name" value="Flavodoxin_2"/>
    <property type="match status" value="1"/>
</dbReference>
<evidence type="ECO:0000256" key="1">
    <source>
        <dbReference type="ARBA" id="ARBA00022630"/>
    </source>
</evidence>
<comment type="caution">
    <text evidence="6">Lacks conserved residue(s) required for the propagation of feature annotation.</text>
</comment>
<comment type="cofactor">
    <cofactor evidence="6">
        <name>FMN</name>
        <dbReference type="ChEBI" id="CHEBI:58210"/>
    </cofactor>
    <text evidence="6">Binds 1 FMN per subunit.</text>
</comment>
<dbReference type="SUPFAM" id="SSF52218">
    <property type="entry name" value="Flavoproteins"/>
    <property type="match status" value="1"/>
</dbReference>
<feature type="binding site" evidence="6">
    <location>
        <begin position="17"/>
        <end position="19"/>
    </location>
    <ligand>
        <name>FMN</name>
        <dbReference type="ChEBI" id="CHEBI:58210"/>
    </ligand>
</feature>
<accession>A0A4V2PRD6</accession>
<comment type="catalytic activity">
    <reaction evidence="6">
        <text>2 a quinone + NADH + H(+) = 2 a 1,4-benzosemiquinone + NAD(+)</text>
        <dbReference type="Rhea" id="RHEA:65952"/>
        <dbReference type="ChEBI" id="CHEBI:15378"/>
        <dbReference type="ChEBI" id="CHEBI:57540"/>
        <dbReference type="ChEBI" id="CHEBI:57945"/>
        <dbReference type="ChEBI" id="CHEBI:132124"/>
        <dbReference type="ChEBI" id="CHEBI:134225"/>
    </reaction>
</comment>
<dbReference type="PANTHER" id="PTHR43741">
    <property type="entry name" value="FMN-DEPENDENT NADH-AZOREDUCTASE 1"/>
    <property type="match status" value="1"/>
</dbReference>
<dbReference type="EC" id="1.6.5.-" evidence="6"/>
<keyword evidence="4 6" id="KW-0520">NAD</keyword>
<dbReference type="InterPro" id="IPR023048">
    <property type="entry name" value="NADH:quinone_OxRdtase_FMN_depd"/>
</dbReference>
<dbReference type="RefSeq" id="WP_132874637.1">
    <property type="nucleotide sequence ID" value="NZ_SMGG01000007.1"/>
</dbReference>
<dbReference type="PANTHER" id="PTHR43741:SF7">
    <property type="entry name" value="FMN-DEPENDENT NADH:QUINONE OXIDOREDUCTASE"/>
    <property type="match status" value="1"/>
</dbReference>
<dbReference type="GO" id="GO:0009055">
    <property type="term" value="F:electron transfer activity"/>
    <property type="evidence" value="ECO:0007669"/>
    <property type="project" value="UniProtKB-UniRule"/>
</dbReference>